<dbReference type="PROSITE" id="PS50297">
    <property type="entry name" value="ANK_REP_REGION"/>
    <property type="match status" value="1"/>
</dbReference>
<dbReference type="Proteomes" id="UP000682951">
    <property type="component" value="Unassembled WGS sequence"/>
</dbReference>
<feature type="domain" description="DUF2314" evidence="2">
    <location>
        <begin position="1"/>
        <end position="131"/>
    </location>
</feature>
<dbReference type="InterPro" id="IPR002110">
    <property type="entry name" value="Ankyrin_rpt"/>
</dbReference>
<name>A0ABS5HJ80_9BACT</name>
<feature type="repeat" description="ANK" evidence="1">
    <location>
        <begin position="180"/>
        <end position="212"/>
    </location>
</feature>
<keyword evidence="1" id="KW-0040">ANK repeat</keyword>
<accession>A0ABS5HJ80</accession>
<dbReference type="PROSITE" id="PS50088">
    <property type="entry name" value="ANK_REPEAT"/>
    <property type="match status" value="1"/>
</dbReference>
<evidence type="ECO:0000256" key="1">
    <source>
        <dbReference type="PROSITE-ProRule" id="PRU00023"/>
    </source>
</evidence>
<dbReference type="EMBL" id="JAGSSW010000005">
    <property type="protein sequence ID" value="MBR8464101.1"/>
    <property type="molecule type" value="Genomic_DNA"/>
</dbReference>
<keyword evidence="4" id="KW-1185">Reference proteome</keyword>
<dbReference type="SUPFAM" id="SSF48403">
    <property type="entry name" value="Ankyrin repeat"/>
    <property type="match status" value="1"/>
</dbReference>
<gene>
    <name evidence="3" type="ORF">KDD93_05885</name>
</gene>
<dbReference type="Gene3D" id="1.25.40.20">
    <property type="entry name" value="Ankyrin repeat-containing domain"/>
    <property type="match status" value="1"/>
</dbReference>
<dbReference type="InterPro" id="IPR036770">
    <property type="entry name" value="Ankyrin_rpt-contain_sf"/>
</dbReference>
<comment type="caution">
    <text evidence="3">The sequence shown here is derived from an EMBL/GenBank/DDBJ whole genome shotgun (WGS) entry which is preliminary data.</text>
</comment>
<dbReference type="InterPro" id="IPR018756">
    <property type="entry name" value="DUF2314"/>
</dbReference>
<protein>
    <submittedName>
        <fullName evidence="3">DUF2314 domain-containing protein</fullName>
    </submittedName>
</protein>
<dbReference type="Pfam" id="PF10077">
    <property type="entry name" value="DUF2314"/>
    <property type="match status" value="1"/>
</dbReference>
<sequence>MLAAFNEARKTFRYFWREQSWEYQRIIPKLDFSCVKVMFSEEIDGELLVEHMWINDVYFDGKFIYGTLINEPNDLRGTKNGDKIKVELADISDWMFASDGKVCGGFSIQAMRATMSTDERVEHDKAWGMEFGDPSRVMLVSEQDEHPENLHEHPMSVNMKKSLTEFLDKNPSEATSVDDDGYTMLHRQAIAGNASMVEILLEYGADKNARTPDKLTALELARAVGWEHVVAVLER</sequence>
<dbReference type="Pfam" id="PF13857">
    <property type="entry name" value="Ank_5"/>
    <property type="match status" value="1"/>
</dbReference>
<evidence type="ECO:0000259" key="2">
    <source>
        <dbReference type="Pfam" id="PF10077"/>
    </source>
</evidence>
<evidence type="ECO:0000313" key="4">
    <source>
        <dbReference type="Proteomes" id="UP000682951"/>
    </source>
</evidence>
<evidence type="ECO:0000313" key="3">
    <source>
        <dbReference type="EMBL" id="MBR8464101.1"/>
    </source>
</evidence>
<reference evidence="3 4" key="1">
    <citation type="submission" date="2021-04" db="EMBL/GenBank/DDBJ databases">
        <title>Molecular and phenotypic characterization and identification of bacterial isolates recovered from the Anatolian ground squirrels (Spermophilus xanthoprymnus) and which have the potential to form a new species in the Campylobacter genus.</title>
        <authorList>
            <person name="Aydin F."/>
            <person name="Abay S."/>
            <person name="Kayman T."/>
            <person name="Karakaya E."/>
            <person name="Mustak H.K."/>
            <person name="Mustak I.B."/>
            <person name="Bilgin N."/>
            <person name="Duzler A."/>
            <person name="Sahin O."/>
            <person name="Guran O."/>
            <person name="Saticioglu I.B."/>
        </authorList>
    </citation>
    <scope>NUCLEOTIDE SEQUENCE [LARGE SCALE GENOMIC DNA]</scope>
    <source>
        <strain evidence="4">faydin-G24</strain>
    </source>
</reference>
<proteinExistence type="predicted"/>
<organism evidence="3 4">
    <name type="scientific">Campylobacter anatolicus</name>
    <dbReference type="NCBI Taxonomy" id="2829105"/>
    <lineage>
        <taxon>Bacteria</taxon>
        <taxon>Pseudomonadati</taxon>
        <taxon>Campylobacterota</taxon>
        <taxon>Epsilonproteobacteria</taxon>
        <taxon>Campylobacterales</taxon>
        <taxon>Campylobacteraceae</taxon>
        <taxon>Campylobacter</taxon>
    </lineage>
</organism>